<dbReference type="OrthoDB" id="9809164at2"/>
<feature type="domain" description="OmpA-like" evidence="6">
    <location>
        <begin position="70"/>
        <end position="185"/>
    </location>
</feature>
<feature type="signal peptide" evidence="5">
    <location>
        <begin position="1"/>
        <end position="20"/>
    </location>
</feature>
<dbReference type="PRINTS" id="PR01021">
    <property type="entry name" value="OMPADOMAIN"/>
</dbReference>
<dbReference type="CDD" id="cd07185">
    <property type="entry name" value="OmpA_C-like"/>
    <property type="match status" value="1"/>
</dbReference>
<dbReference type="Proteomes" id="UP000007013">
    <property type="component" value="Chromosome"/>
</dbReference>
<protein>
    <submittedName>
        <fullName evidence="7">OmpA/MotB domain protein</fullName>
    </submittedName>
</protein>
<sequence length="197" mass="20943">MNISLKKLCVLAVGAAVLFAGCSKKPKRPDPSATVLGPTAGGTVNPLDVNAPVDASAAGLEQRDPNIIEDANSIRGMFEPVYFDFDKSDIKQAERAKLQKAADYMKQHPEQRILLEGHCDWRGTAEYNLGLGDRRANAAKRYLSSLAPAERIETLSKGSLDAAQNGDDAAMAKDRRVDIVILKAPGAAGAALAQPGM</sequence>
<dbReference type="EMBL" id="CP001032">
    <property type="protein sequence ID" value="ACB76465.1"/>
    <property type="molecule type" value="Genomic_DNA"/>
</dbReference>
<dbReference type="Pfam" id="PF00691">
    <property type="entry name" value="OmpA"/>
    <property type="match status" value="1"/>
</dbReference>
<dbReference type="RefSeq" id="WP_012375994.1">
    <property type="nucleotide sequence ID" value="NC_010571.1"/>
</dbReference>
<dbReference type="Gene3D" id="3.30.1330.60">
    <property type="entry name" value="OmpA-like domain"/>
    <property type="match status" value="1"/>
</dbReference>
<evidence type="ECO:0000256" key="3">
    <source>
        <dbReference type="ARBA" id="ARBA00023237"/>
    </source>
</evidence>
<dbReference type="InterPro" id="IPR006665">
    <property type="entry name" value="OmpA-like"/>
</dbReference>
<dbReference type="InterPro" id="IPR050330">
    <property type="entry name" value="Bact_OuterMem_StrucFunc"/>
</dbReference>
<evidence type="ECO:0000259" key="6">
    <source>
        <dbReference type="PROSITE" id="PS51123"/>
    </source>
</evidence>
<keyword evidence="2 4" id="KW-0472">Membrane</keyword>
<dbReference type="STRING" id="452637.Oter_3185"/>
<keyword evidence="5" id="KW-0732">Signal</keyword>
<proteinExistence type="predicted"/>
<evidence type="ECO:0000256" key="5">
    <source>
        <dbReference type="SAM" id="SignalP"/>
    </source>
</evidence>
<accession>B1ZN13</accession>
<evidence type="ECO:0000256" key="1">
    <source>
        <dbReference type="ARBA" id="ARBA00004442"/>
    </source>
</evidence>
<evidence type="ECO:0000313" key="7">
    <source>
        <dbReference type="EMBL" id="ACB76465.1"/>
    </source>
</evidence>
<dbReference type="PANTHER" id="PTHR30329:SF21">
    <property type="entry name" value="LIPOPROTEIN YIAD-RELATED"/>
    <property type="match status" value="1"/>
</dbReference>
<dbReference type="InterPro" id="IPR036737">
    <property type="entry name" value="OmpA-like_sf"/>
</dbReference>
<dbReference type="AlphaFoldDB" id="B1ZN13"/>
<evidence type="ECO:0000256" key="2">
    <source>
        <dbReference type="ARBA" id="ARBA00023136"/>
    </source>
</evidence>
<evidence type="ECO:0000256" key="4">
    <source>
        <dbReference type="PROSITE-ProRule" id="PRU00473"/>
    </source>
</evidence>
<feature type="chain" id="PRO_5002774789" evidence="5">
    <location>
        <begin position="21"/>
        <end position="197"/>
    </location>
</feature>
<evidence type="ECO:0000313" key="8">
    <source>
        <dbReference type="Proteomes" id="UP000007013"/>
    </source>
</evidence>
<organism evidence="7 8">
    <name type="scientific">Opitutus terrae (strain DSM 11246 / JCM 15787 / PB90-1)</name>
    <dbReference type="NCBI Taxonomy" id="452637"/>
    <lineage>
        <taxon>Bacteria</taxon>
        <taxon>Pseudomonadati</taxon>
        <taxon>Verrucomicrobiota</taxon>
        <taxon>Opitutia</taxon>
        <taxon>Opitutales</taxon>
        <taxon>Opitutaceae</taxon>
        <taxon>Opitutus</taxon>
    </lineage>
</organism>
<keyword evidence="8" id="KW-1185">Reference proteome</keyword>
<dbReference type="HOGENOM" id="CLU_016890_9_0_0"/>
<comment type="subcellular location">
    <subcellularLocation>
        <location evidence="1">Cell outer membrane</location>
    </subcellularLocation>
</comment>
<keyword evidence="3" id="KW-0998">Cell outer membrane</keyword>
<dbReference type="KEGG" id="ote:Oter_3185"/>
<dbReference type="SUPFAM" id="SSF103088">
    <property type="entry name" value="OmpA-like"/>
    <property type="match status" value="1"/>
</dbReference>
<dbReference type="PROSITE" id="PS51123">
    <property type="entry name" value="OMPA_2"/>
    <property type="match status" value="1"/>
</dbReference>
<dbReference type="InterPro" id="IPR006664">
    <property type="entry name" value="OMP_bac"/>
</dbReference>
<dbReference type="GO" id="GO:0009279">
    <property type="term" value="C:cell outer membrane"/>
    <property type="evidence" value="ECO:0007669"/>
    <property type="project" value="UniProtKB-SubCell"/>
</dbReference>
<gene>
    <name evidence="7" type="ordered locus">Oter_3185</name>
</gene>
<dbReference type="PROSITE" id="PS51257">
    <property type="entry name" value="PROKAR_LIPOPROTEIN"/>
    <property type="match status" value="1"/>
</dbReference>
<name>B1ZN13_OPITP</name>
<reference evidence="7 8" key="1">
    <citation type="journal article" date="2011" name="J. Bacteriol.">
        <title>Genome sequence of the verrucomicrobium Opitutus terrae PB90-1, an abundant inhabitant of rice paddy soil ecosystems.</title>
        <authorList>
            <person name="van Passel M.W."/>
            <person name="Kant R."/>
            <person name="Palva A."/>
            <person name="Copeland A."/>
            <person name="Lucas S."/>
            <person name="Lapidus A."/>
            <person name="Glavina del Rio T."/>
            <person name="Pitluck S."/>
            <person name="Goltsman E."/>
            <person name="Clum A."/>
            <person name="Sun H."/>
            <person name="Schmutz J."/>
            <person name="Larimer F.W."/>
            <person name="Land M.L."/>
            <person name="Hauser L."/>
            <person name="Kyrpides N."/>
            <person name="Mikhailova N."/>
            <person name="Richardson P.P."/>
            <person name="Janssen P.H."/>
            <person name="de Vos W.M."/>
            <person name="Smidt H."/>
        </authorList>
    </citation>
    <scope>NUCLEOTIDE SEQUENCE [LARGE SCALE GENOMIC DNA]</scope>
    <source>
        <strain evidence="8">DSM 11246 / JCM 15787 / PB90-1</strain>
    </source>
</reference>
<dbReference type="PANTHER" id="PTHR30329">
    <property type="entry name" value="STATOR ELEMENT OF FLAGELLAR MOTOR COMPLEX"/>
    <property type="match status" value="1"/>
</dbReference>
<dbReference type="eggNOG" id="COG2885">
    <property type="taxonomic scope" value="Bacteria"/>
</dbReference>